<comment type="subcellular location">
    <subcellularLocation>
        <location evidence="1 4">Cell outer membrane</location>
    </subcellularLocation>
</comment>
<dbReference type="Pfam" id="PF00593">
    <property type="entry name" value="TonB_dep_Rec_b-barrel"/>
    <property type="match status" value="1"/>
</dbReference>
<keyword evidence="2 4" id="KW-0472">Membrane</keyword>
<keyword evidence="3" id="KW-0998">Cell outer membrane</keyword>
<evidence type="ECO:0000259" key="8">
    <source>
        <dbReference type="Pfam" id="PF07715"/>
    </source>
</evidence>
<protein>
    <submittedName>
        <fullName evidence="9">TonB-dependent receptor</fullName>
    </submittedName>
</protein>
<organism evidence="9 10">
    <name type="scientific">Amphiplicatus metriothermophilus</name>
    <dbReference type="NCBI Taxonomy" id="1519374"/>
    <lineage>
        <taxon>Bacteria</taxon>
        <taxon>Pseudomonadati</taxon>
        <taxon>Pseudomonadota</taxon>
        <taxon>Alphaproteobacteria</taxon>
        <taxon>Parvularculales</taxon>
        <taxon>Parvularculaceae</taxon>
        <taxon>Amphiplicatus</taxon>
    </lineage>
</organism>
<dbReference type="EMBL" id="FZQA01000005">
    <property type="protein sequence ID" value="SNT74609.1"/>
    <property type="molecule type" value="Genomic_DNA"/>
</dbReference>
<accession>A0A239PWC5</accession>
<evidence type="ECO:0000256" key="2">
    <source>
        <dbReference type="ARBA" id="ARBA00023136"/>
    </source>
</evidence>
<evidence type="ECO:0000256" key="1">
    <source>
        <dbReference type="ARBA" id="ARBA00004442"/>
    </source>
</evidence>
<sequence length="1113" mass="121677">MLKLKAKNSSRTRAPHNRALFFCGASAMALAAAQPVWAQEEIDETAGVALQNEDGQDEIVVRGIRRSLQNAQSIKQNADTFVDAVTAEDIGALPDRSVTEALQRVPGIAISRFAAADDPDHFSIEGQGVVVRGLTYVRSELNGRDTFSANNGRALSFSDVPPELLASVQVFKNQTADLIEGGIAGSINLVTRKPFDQPGHLIAGSAEYNYSDFRDQGAPTFSGLLSNRWETGVGEFGVLVNAVYSELETRSDGTQISSFQPRDDLAPQRVWVPEGAVVRTQDYDRERLGYGGSAQWQNPDKTILATFEFLRSEATTSWNEHVSEIATDNVGDTAFFFVPGTEFGFGADDLLTHGVLSAPTGWKADQGARVDEGGRRTPIYGLQSNNIFRGVEQEYMTQDLSFNLKWAASDRLRFNFDFQRVKSTVDNVDFGLWGSTFQDVALDMRTSIPNITFLPPNEIPGNGGGQPSDVDCAPITSGAVPPEEGVASCPVYFDPPHDSFADPFNSFWRAAMDHFEDSEGTENAFRADAEYDFDGDAGWLQAVRIGGRYSERDQTTRFSTYNWGALSEIWGNGGPVWFDEVGVPEGMVANFDWEDFHRGDTIQPPPFPYFALNPAKNYDATADFADSVVSAWLSGGAPAGGSGGWRRLSEREGLVAGTPYLPGEIADVVEENWAGYVKFDYEIDDFLNSGWGLNGNFGVRYVRTNVTSTGAFQFPDASADFPINTGLPPISDPDNPDFPGGDNRCATPIVDDMGPGPGVPQPGYTAPGFCDLPAQEQADLIQFANNSFEVRDVDHKYDVWLPSFNARLELGEGRLIRFAYSKSIARPDVGLLRTSFTIDPLTQDDPRTPGPDPTPGGSGFFGFTASGGNPFLDPIKSHNFDLSYEWYFADVGSLTISAFYKLISDIIIQGAGDVTFSNNGVTVDNVYTRQPTNSPETATIRGFEIAHQQFYDFLPGVLSGIGTQFTYTFIDNKGVPSAGVNPTSSTPAGNDPLIDLSDFPLEGLSKHNINASVIYEKGPISTRLSYNWRSDYLVTARDVITPFYPIFQNSTGQLDGSFFYTINDNVKIGVQAANILNEITETESFIPDSDGRRGARSFFENDRRVTLSARFSF</sequence>
<dbReference type="Pfam" id="PF07715">
    <property type="entry name" value="Plug"/>
    <property type="match status" value="1"/>
</dbReference>
<keyword evidence="10" id="KW-1185">Reference proteome</keyword>
<evidence type="ECO:0000256" key="3">
    <source>
        <dbReference type="ARBA" id="ARBA00023237"/>
    </source>
</evidence>
<comment type="similarity">
    <text evidence="4">Belongs to the TonB-dependent receptor family.</text>
</comment>
<dbReference type="Proteomes" id="UP000198346">
    <property type="component" value="Unassembled WGS sequence"/>
</dbReference>
<evidence type="ECO:0000256" key="6">
    <source>
        <dbReference type="SAM" id="SignalP"/>
    </source>
</evidence>
<dbReference type="Gene3D" id="2.170.130.10">
    <property type="entry name" value="TonB-dependent receptor, plug domain"/>
    <property type="match status" value="1"/>
</dbReference>
<evidence type="ECO:0000313" key="10">
    <source>
        <dbReference type="Proteomes" id="UP000198346"/>
    </source>
</evidence>
<evidence type="ECO:0000256" key="5">
    <source>
        <dbReference type="SAM" id="MobiDB-lite"/>
    </source>
</evidence>
<dbReference type="PANTHER" id="PTHR40980:SF3">
    <property type="entry name" value="TONB-DEPENDENT RECEPTOR-LIKE BETA-BARREL DOMAIN-CONTAINING PROTEIN"/>
    <property type="match status" value="1"/>
</dbReference>
<dbReference type="InterPro" id="IPR037066">
    <property type="entry name" value="Plug_dom_sf"/>
</dbReference>
<evidence type="ECO:0000259" key="7">
    <source>
        <dbReference type="Pfam" id="PF00593"/>
    </source>
</evidence>
<reference evidence="9 10" key="1">
    <citation type="submission" date="2017-07" db="EMBL/GenBank/DDBJ databases">
        <authorList>
            <person name="Sun Z.S."/>
            <person name="Albrecht U."/>
            <person name="Echele G."/>
            <person name="Lee C.C."/>
        </authorList>
    </citation>
    <scope>NUCLEOTIDE SEQUENCE [LARGE SCALE GENOMIC DNA]</scope>
    <source>
        <strain evidence="9 10">CGMCC 1.12710</strain>
    </source>
</reference>
<dbReference type="NCBIfam" id="TIGR01782">
    <property type="entry name" value="TonB-Xanth-Caul"/>
    <property type="match status" value="1"/>
</dbReference>
<feature type="signal peptide" evidence="6">
    <location>
        <begin position="1"/>
        <end position="38"/>
    </location>
</feature>
<dbReference type="InterPro" id="IPR012910">
    <property type="entry name" value="Plug_dom"/>
</dbReference>
<gene>
    <name evidence="9" type="ORF">SAMN06297382_2270</name>
</gene>
<dbReference type="PANTHER" id="PTHR40980">
    <property type="entry name" value="PLUG DOMAIN-CONTAINING PROTEIN"/>
    <property type="match status" value="1"/>
</dbReference>
<feature type="chain" id="PRO_5013394477" evidence="6">
    <location>
        <begin position="39"/>
        <end position="1113"/>
    </location>
</feature>
<keyword evidence="4" id="KW-0798">TonB box</keyword>
<feature type="domain" description="TonB-dependent receptor plug" evidence="8">
    <location>
        <begin position="76"/>
        <end position="185"/>
    </location>
</feature>
<dbReference type="SUPFAM" id="SSF56935">
    <property type="entry name" value="Porins"/>
    <property type="match status" value="1"/>
</dbReference>
<dbReference type="AlphaFoldDB" id="A0A239PWC5"/>
<dbReference type="InterPro" id="IPR036942">
    <property type="entry name" value="Beta-barrel_TonB_sf"/>
</dbReference>
<dbReference type="InterPro" id="IPR000531">
    <property type="entry name" value="Beta-barrel_TonB"/>
</dbReference>
<dbReference type="Gene3D" id="2.40.170.20">
    <property type="entry name" value="TonB-dependent receptor, beta-barrel domain"/>
    <property type="match status" value="1"/>
</dbReference>
<feature type="region of interest" description="Disordered" evidence="5">
    <location>
        <begin position="840"/>
        <end position="859"/>
    </location>
</feature>
<proteinExistence type="inferred from homology"/>
<evidence type="ECO:0000313" key="9">
    <source>
        <dbReference type="EMBL" id="SNT74609.1"/>
    </source>
</evidence>
<feature type="domain" description="TonB-dependent receptor-like beta-barrel" evidence="7">
    <location>
        <begin position="505"/>
        <end position="1075"/>
    </location>
</feature>
<dbReference type="InterPro" id="IPR010104">
    <property type="entry name" value="TonB_rcpt_bac"/>
</dbReference>
<dbReference type="GO" id="GO:0009279">
    <property type="term" value="C:cell outer membrane"/>
    <property type="evidence" value="ECO:0007669"/>
    <property type="project" value="UniProtKB-SubCell"/>
</dbReference>
<keyword evidence="6" id="KW-0732">Signal</keyword>
<name>A0A239PWC5_9PROT</name>
<evidence type="ECO:0000256" key="4">
    <source>
        <dbReference type="RuleBase" id="RU003357"/>
    </source>
</evidence>
<keyword evidence="9" id="KW-0675">Receptor</keyword>